<evidence type="ECO:0000313" key="1">
    <source>
        <dbReference type="EMBL" id="SFB91544.1"/>
    </source>
</evidence>
<protein>
    <recommendedName>
        <fullName evidence="3">Lipoprotein</fullName>
    </recommendedName>
</protein>
<evidence type="ECO:0008006" key="3">
    <source>
        <dbReference type="Google" id="ProtNLM"/>
    </source>
</evidence>
<dbReference type="OrthoDB" id="6313956at2"/>
<proteinExistence type="predicted"/>
<dbReference type="Proteomes" id="UP000198862">
    <property type="component" value="Unassembled WGS sequence"/>
</dbReference>
<organism evidence="1 2">
    <name type="scientific">Pseudoalteromonas denitrificans DSM 6059</name>
    <dbReference type="NCBI Taxonomy" id="1123010"/>
    <lineage>
        <taxon>Bacteria</taxon>
        <taxon>Pseudomonadati</taxon>
        <taxon>Pseudomonadota</taxon>
        <taxon>Gammaproteobacteria</taxon>
        <taxon>Alteromonadales</taxon>
        <taxon>Pseudoalteromonadaceae</taxon>
        <taxon>Pseudoalteromonas</taxon>
    </lineage>
</organism>
<dbReference type="STRING" id="1123010.SAMN02745724_00480"/>
<dbReference type="AlphaFoldDB" id="A0A1I1EWS9"/>
<dbReference type="RefSeq" id="WP_091979538.1">
    <property type="nucleotide sequence ID" value="NZ_FOLO01000002.1"/>
</dbReference>
<dbReference type="PROSITE" id="PS51257">
    <property type="entry name" value="PROKAR_LIPOPROTEIN"/>
    <property type="match status" value="1"/>
</dbReference>
<sequence>MRLMLMICYILLLTGCQLITPPAPLLAMPSKPVLKSKNITLIYKNKHSKAIPETKVKSVQLPAHKITPLQTVELDLSKSPVNYNLRKILKNKLSAKNLSLVQNNAKGDYKLTLNKLTHHSGPKITYQLSNKDALNNDDLQQKYNLKTCASMNSNISFRLTHIKSGDVIWFAQATMNSSQLLTPLNYHLNIHEKITNKDEIKAFVSANNTQEARIIRAHTPAQLPSYQISNISSKLKKISGACTQEEVDKLTHNSSELLVNILMKKLKVYNKK</sequence>
<evidence type="ECO:0000313" key="2">
    <source>
        <dbReference type="Proteomes" id="UP000198862"/>
    </source>
</evidence>
<accession>A0A1I1EWS9</accession>
<reference evidence="1 2" key="1">
    <citation type="submission" date="2016-10" db="EMBL/GenBank/DDBJ databases">
        <authorList>
            <person name="de Groot N.N."/>
        </authorList>
    </citation>
    <scope>NUCLEOTIDE SEQUENCE [LARGE SCALE GENOMIC DNA]</scope>
    <source>
        <strain evidence="1 2">DSM 6059</strain>
    </source>
</reference>
<name>A0A1I1EWS9_9GAMM</name>
<dbReference type="EMBL" id="FOLO01000002">
    <property type="protein sequence ID" value="SFB91544.1"/>
    <property type="molecule type" value="Genomic_DNA"/>
</dbReference>
<gene>
    <name evidence="1" type="ORF">SAMN02745724_00480</name>
</gene>
<keyword evidence="2" id="KW-1185">Reference proteome</keyword>